<evidence type="ECO:0000313" key="2">
    <source>
        <dbReference type="EMBL" id="ACE85690.1"/>
    </source>
</evidence>
<dbReference type="STRING" id="498211.CJA_0338"/>
<proteinExistence type="predicted"/>
<sequence length="104" mass="11817">MKKRTRDQWQELFTQHNTSGVSAAEFCKQHNLCPKYFSLRRKQLVRAVGNMETGFVRVNVKPETKPGVSGVMTSALVIHSNAGKLEFGVLPPPQWLAHWLRELA</sequence>
<dbReference type="KEGG" id="cja:CJA_2094"/>
<reference evidence="1" key="2">
    <citation type="submission" date="2008-01" db="EMBL/GenBank/DDBJ databases">
        <authorList>
            <person name="DeBoy R.T."/>
            <person name="Mongodin E.F."/>
            <person name="Fouts D.E."/>
            <person name="Tailford L.E."/>
            <person name="Daugherty S.C."/>
            <person name="Khouri H.M."/>
            <person name="Emerson J.B."/>
            <person name="Mohamoud Y."/>
            <person name="Watkins K.L."/>
            <person name="Henrissat B."/>
            <person name="Gilbert H.J."/>
            <person name="Nelson K.E."/>
        </authorList>
    </citation>
    <scope>NUCLEOTIDE SEQUENCE</scope>
    <source>
        <strain evidence="1">Ueda107</strain>
    </source>
</reference>
<evidence type="ECO:0000313" key="4">
    <source>
        <dbReference type="Proteomes" id="UP000001036"/>
    </source>
</evidence>
<keyword evidence="4" id="KW-1185">Reference proteome</keyword>
<dbReference type="KEGG" id="cja:CJA_1262"/>
<dbReference type="RefSeq" id="WP_012486020.1">
    <property type="nucleotide sequence ID" value="NC_010995.1"/>
</dbReference>
<dbReference type="NCBIfam" id="NF047593">
    <property type="entry name" value="IS66_ISAeme5_TnpA"/>
    <property type="match status" value="1"/>
</dbReference>
<dbReference type="EMBL" id="CP000934">
    <property type="protein sequence ID" value="ACE85228.1"/>
    <property type="molecule type" value="Genomic_DNA"/>
</dbReference>
<dbReference type="KEGG" id="cja:CJA_0338"/>
<dbReference type="EMBL" id="CP000934">
    <property type="protein sequence ID" value="ACE85741.1"/>
    <property type="molecule type" value="Genomic_DNA"/>
</dbReference>
<dbReference type="EMBL" id="CP000934">
    <property type="protein sequence ID" value="ACE85690.1"/>
    <property type="molecule type" value="Genomic_DNA"/>
</dbReference>
<name>B3PCE5_CELJU</name>
<evidence type="ECO:0000313" key="3">
    <source>
        <dbReference type="EMBL" id="ACE85741.1"/>
    </source>
</evidence>
<dbReference type="OrthoDB" id="5769209at2"/>
<dbReference type="Proteomes" id="UP000001036">
    <property type="component" value="Chromosome"/>
</dbReference>
<protein>
    <submittedName>
        <fullName evidence="1">IS66 family element, Orf1 protein</fullName>
    </submittedName>
</protein>
<dbReference type="AlphaFoldDB" id="B3PCE5"/>
<dbReference type="HOGENOM" id="CLU_174547_1_0_6"/>
<accession>B3PCE5</accession>
<organism evidence="1 4">
    <name type="scientific">Cellvibrio japonicus (strain Ueda107)</name>
    <name type="common">Pseudomonas fluorescens subsp. cellulosa</name>
    <dbReference type="NCBI Taxonomy" id="498211"/>
    <lineage>
        <taxon>Bacteria</taxon>
        <taxon>Pseudomonadati</taxon>
        <taxon>Pseudomonadota</taxon>
        <taxon>Gammaproteobacteria</taxon>
        <taxon>Cellvibrionales</taxon>
        <taxon>Cellvibrionaceae</taxon>
        <taxon>Cellvibrio</taxon>
    </lineage>
</organism>
<reference evidence="1 4" key="1">
    <citation type="journal article" date="2008" name="J. Bacteriol.">
        <title>Insights into plant cell wall degradation from the genome sequence of the soil bacterium Cellvibrio japonicus.</title>
        <authorList>
            <person name="Deboy R.T."/>
            <person name="Mongodin E.F."/>
            <person name="Fouts D.E."/>
            <person name="Tailford L.E."/>
            <person name="Khouri H."/>
            <person name="Emerson J.B."/>
            <person name="Mohamoud Y."/>
            <person name="Watkins K."/>
            <person name="Henrissat B."/>
            <person name="Gilbert H.J."/>
            <person name="Nelson K.E."/>
        </authorList>
    </citation>
    <scope>NUCLEOTIDE SEQUENCE [LARGE SCALE GENOMIC DNA]</scope>
    <source>
        <strain evidence="1 4">Ueda107</strain>
    </source>
</reference>
<evidence type="ECO:0000313" key="1">
    <source>
        <dbReference type="EMBL" id="ACE85228.1"/>
    </source>
</evidence>
<gene>
    <name evidence="2" type="ordered locus">CJA_0338</name>
    <name evidence="1" type="ordered locus">CJA_1262</name>
    <name evidence="3" type="ordered locus">CJA_2094</name>
</gene>